<accession>A0A150N199</accession>
<evidence type="ECO:0000313" key="2">
    <source>
        <dbReference type="Proteomes" id="UP000075324"/>
    </source>
</evidence>
<gene>
    <name evidence="1" type="ORF">B4110_2142</name>
</gene>
<organism evidence="1 2">
    <name type="scientific">Parageobacillus toebii</name>
    <dbReference type="NCBI Taxonomy" id="153151"/>
    <lineage>
        <taxon>Bacteria</taxon>
        <taxon>Bacillati</taxon>
        <taxon>Bacillota</taxon>
        <taxon>Bacilli</taxon>
        <taxon>Bacillales</taxon>
        <taxon>Anoxybacillaceae</taxon>
        <taxon>Parageobacillus</taxon>
    </lineage>
</organism>
<proteinExistence type="predicted"/>
<reference evidence="1 2" key="1">
    <citation type="submission" date="2016-01" db="EMBL/GenBank/DDBJ databases">
        <title>Draft Genome Sequences of Seven Thermophilic Sporeformers Isolated from Foods.</title>
        <authorList>
            <person name="Berendsen E.M."/>
            <person name="Wells-Bennik M.H."/>
            <person name="Krawcyk A.O."/>
            <person name="De Jong A."/>
            <person name="Holsappel S."/>
            <person name="Eijlander R.T."/>
            <person name="Kuipers O.P."/>
        </authorList>
    </citation>
    <scope>NUCLEOTIDE SEQUENCE [LARGE SCALE GENOMIC DNA]</scope>
    <source>
        <strain evidence="1 2">B4110</strain>
    </source>
</reference>
<dbReference type="AlphaFoldDB" id="A0A150N199"/>
<dbReference type="EMBL" id="LQYW01000051">
    <property type="protein sequence ID" value="KYD30451.1"/>
    <property type="molecule type" value="Genomic_DNA"/>
</dbReference>
<sequence>MKHIDWQMVYFVGATLLKEYWCYIGLPRVYYWSINDYEDNNKAA</sequence>
<dbReference type="GeneID" id="94901489"/>
<evidence type="ECO:0000313" key="1">
    <source>
        <dbReference type="EMBL" id="KYD30451.1"/>
    </source>
</evidence>
<comment type="caution">
    <text evidence="1">The sequence shown here is derived from an EMBL/GenBank/DDBJ whole genome shotgun (WGS) entry which is preliminary data.</text>
</comment>
<protein>
    <submittedName>
        <fullName evidence="1">Uncharacterized protein</fullName>
    </submittedName>
</protein>
<dbReference type="Proteomes" id="UP000075324">
    <property type="component" value="Unassembled WGS sequence"/>
</dbReference>
<name>A0A150N199_9BACL</name>
<dbReference type="RefSeq" id="WP_015864160.1">
    <property type="nucleotide sequence ID" value="NZ_CP070511.1"/>
</dbReference>